<reference evidence="6" key="1">
    <citation type="submission" date="2020-07" db="EMBL/GenBank/DDBJ databases">
        <title>Genome sequence and genetic diversity analysis of an under-domesticated orphan crop, white fonio (Digitaria exilis).</title>
        <authorList>
            <person name="Bennetzen J.L."/>
            <person name="Chen S."/>
            <person name="Ma X."/>
            <person name="Wang X."/>
            <person name="Yssel A.E.J."/>
            <person name="Chaluvadi S.R."/>
            <person name="Johnson M."/>
            <person name="Gangashetty P."/>
            <person name="Hamidou F."/>
            <person name="Sanogo M.D."/>
            <person name="Zwaenepoel A."/>
            <person name="Wallace J."/>
            <person name="Van De Peer Y."/>
            <person name="Van Deynze A."/>
        </authorList>
    </citation>
    <scope>NUCLEOTIDE SEQUENCE</scope>
    <source>
        <tissue evidence="6">Leaves</tissue>
    </source>
</reference>
<keyword evidence="4" id="KW-0732">Signal</keyword>
<dbReference type="InterPro" id="IPR029044">
    <property type="entry name" value="Nucleotide-diphossugar_trans"/>
</dbReference>
<dbReference type="OrthoDB" id="5954868at2759"/>
<name>A0A835E0T4_9POAL</name>
<proteinExistence type="inferred from homology"/>
<keyword evidence="2" id="KW-0808">Transferase</keyword>
<dbReference type="PANTHER" id="PTHR48409:SF1">
    <property type="entry name" value="GLYCOSYLTRANSFERASE FAMILY PROTEIN 64 C3"/>
    <property type="match status" value="1"/>
</dbReference>
<dbReference type="InterPro" id="IPR015338">
    <property type="entry name" value="GT64_dom"/>
</dbReference>
<dbReference type="GO" id="GO:0016757">
    <property type="term" value="F:glycosyltransferase activity"/>
    <property type="evidence" value="ECO:0007669"/>
    <property type="project" value="InterPro"/>
</dbReference>
<dbReference type="SUPFAM" id="SSF53448">
    <property type="entry name" value="Nucleotide-diphospho-sugar transferases"/>
    <property type="match status" value="1"/>
</dbReference>
<protein>
    <recommendedName>
        <fullName evidence="5">Glycosyl transferase 64 domain-containing protein</fullName>
    </recommendedName>
</protein>
<evidence type="ECO:0000256" key="3">
    <source>
        <dbReference type="ARBA" id="ARBA00023157"/>
    </source>
</evidence>
<feature type="chain" id="PRO_5032428178" description="Glycosyl transferase 64 domain-containing protein" evidence="4">
    <location>
        <begin position="24"/>
        <end position="342"/>
    </location>
</feature>
<keyword evidence="3" id="KW-1015">Disulfide bond</keyword>
<feature type="signal peptide" evidence="4">
    <location>
        <begin position="1"/>
        <end position="23"/>
    </location>
</feature>
<comment type="caution">
    <text evidence="6">The sequence shown here is derived from an EMBL/GenBank/DDBJ whole genome shotgun (WGS) entry which is preliminary data.</text>
</comment>
<organism evidence="6 7">
    <name type="scientific">Digitaria exilis</name>
    <dbReference type="NCBI Taxonomy" id="1010633"/>
    <lineage>
        <taxon>Eukaryota</taxon>
        <taxon>Viridiplantae</taxon>
        <taxon>Streptophyta</taxon>
        <taxon>Embryophyta</taxon>
        <taxon>Tracheophyta</taxon>
        <taxon>Spermatophyta</taxon>
        <taxon>Magnoliopsida</taxon>
        <taxon>Liliopsida</taxon>
        <taxon>Poales</taxon>
        <taxon>Poaceae</taxon>
        <taxon>PACMAD clade</taxon>
        <taxon>Panicoideae</taxon>
        <taxon>Panicodae</taxon>
        <taxon>Paniceae</taxon>
        <taxon>Anthephorinae</taxon>
        <taxon>Digitaria</taxon>
    </lineage>
</organism>
<sequence length="342" mass="36800">MAPRSRHHHRLHLLFLLVALAHADVSHSGAEVDAACAAANRTGGAASHRPDRLTVLVSGYSERRLPLLRAVAGAYAAHPLVLAVVVLWCNPSTPDRVLLLRGGGFPPRVALRRAGSASLNSRFLPRPSDIRTAAVAVADDDVLPDADALSFAFATWQQQQQPAVAGPLVGFFPRSHHLDLARGRWAYTAAQPGRYSMVLTKFMVLGTDLLYKYSCSPELAALRAVVDRERNCEDILMNFVAAEESGLGPVLVEAGGIRDWGDPRNDVNAGDSEDGGAAMKDVGLSATGGLGHWEKRGECITEFHRLLGRMPLRYSYGKVVEAAVGEQGLCSKGGRLVRCDQE</sequence>
<dbReference type="InterPro" id="IPR053318">
    <property type="entry name" value="GT64"/>
</dbReference>
<evidence type="ECO:0000313" key="6">
    <source>
        <dbReference type="EMBL" id="KAF8653712.1"/>
    </source>
</evidence>
<evidence type="ECO:0000256" key="1">
    <source>
        <dbReference type="ARBA" id="ARBA00008700"/>
    </source>
</evidence>
<dbReference type="Gene3D" id="3.90.550.10">
    <property type="entry name" value="Spore Coat Polysaccharide Biosynthesis Protein SpsA, Chain A"/>
    <property type="match status" value="1"/>
</dbReference>
<keyword evidence="7" id="KW-1185">Reference proteome</keyword>
<feature type="domain" description="Glycosyl transferase 64" evidence="5">
    <location>
        <begin position="54"/>
        <end position="319"/>
    </location>
</feature>
<dbReference type="PANTHER" id="PTHR48409">
    <property type="entry name" value="GLYCOSYLTRANSFERASE FAMILY PROTEIN 64 C3"/>
    <property type="match status" value="1"/>
</dbReference>
<evidence type="ECO:0000259" key="5">
    <source>
        <dbReference type="Pfam" id="PF09258"/>
    </source>
</evidence>
<comment type="similarity">
    <text evidence="1">Belongs to the glycosyltransferase 64 family.</text>
</comment>
<dbReference type="GO" id="GO:0016020">
    <property type="term" value="C:membrane"/>
    <property type="evidence" value="ECO:0007669"/>
    <property type="project" value="InterPro"/>
</dbReference>
<gene>
    <name evidence="6" type="ORF">HU200_061823</name>
</gene>
<dbReference type="AlphaFoldDB" id="A0A835E0T4"/>
<evidence type="ECO:0000256" key="4">
    <source>
        <dbReference type="SAM" id="SignalP"/>
    </source>
</evidence>
<dbReference type="EMBL" id="JACEFO010002617">
    <property type="protein sequence ID" value="KAF8653712.1"/>
    <property type="molecule type" value="Genomic_DNA"/>
</dbReference>
<dbReference type="Pfam" id="PF09258">
    <property type="entry name" value="Glyco_transf_64"/>
    <property type="match status" value="1"/>
</dbReference>
<evidence type="ECO:0000313" key="7">
    <source>
        <dbReference type="Proteomes" id="UP000636709"/>
    </source>
</evidence>
<accession>A0A835E0T4</accession>
<evidence type="ECO:0000256" key="2">
    <source>
        <dbReference type="ARBA" id="ARBA00022679"/>
    </source>
</evidence>
<dbReference type="Proteomes" id="UP000636709">
    <property type="component" value="Unassembled WGS sequence"/>
</dbReference>